<keyword evidence="1" id="KW-0614">Plasmid</keyword>
<sequence>MSYLLYHCLNNHKFLVKDTDQKDGMSCIECSSYSCPTGYLFREGNTWVDKYPIYKPNKKPLFTITLDDWDSVPIVRFEGEEIENKSRVTFDWETDTLDKKSKPFIRLEHSSASDGKSIKKVEYNQQL</sequence>
<accession>A0ABY9K123</accession>
<evidence type="ECO:0000313" key="1">
    <source>
        <dbReference type="EMBL" id="WLR44400.1"/>
    </source>
</evidence>
<evidence type="ECO:0000313" key="2">
    <source>
        <dbReference type="Proteomes" id="UP001197974"/>
    </source>
</evidence>
<dbReference type="RefSeq" id="WP_226540669.1">
    <property type="nucleotide sequence ID" value="NZ_CP129014.1"/>
</dbReference>
<gene>
    <name evidence="1" type="ORF">LC087_19020</name>
</gene>
<keyword evidence="2" id="KW-1185">Reference proteome</keyword>
<dbReference type="EMBL" id="CP129014">
    <property type="protein sequence ID" value="WLR44400.1"/>
    <property type="molecule type" value="Genomic_DNA"/>
</dbReference>
<reference evidence="1 2" key="1">
    <citation type="submission" date="2023-06" db="EMBL/GenBank/DDBJ databases">
        <title>Five Gram-positive bacteria isolated from mangrove sediments in Shenzhen, Guangdong, China.</title>
        <authorList>
            <person name="Yu S."/>
            <person name="Zheng W."/>
            <person name="Huang Y."/>
        </authorList>
    </citation>
    <scope>NUCLEOTIDE SEQUENCE [LARGE SCALE GENOMIC DNA]</scope>
    <source>
        <strain evidence="1 2">SaN35-3</strain>
        <plasmid evidence="1 2">unnamed1</plasmid>
    </source>
</reference>
<dbReference type="Proteomes" id="UP001197974">
    <property type="component" value="Plasmid unnamed1"/>
</dbReference>
<protein>
    <submittedName>
        <fullName evidence="1">Uncharacterized protein</fullName>
    </submittedName>
</protein>
<organism evidence="1 2">
    <name type="scientific">Bacillus carboniphilus</name>
    <dbReference type="NCBI Taxonomy" id="86663"/>
    <lineage>
        <taxon>Bacteria</taxon>
        <taxon>Bacillati</taxon>
        <taxon>Bacillota</taxon>
        <taxon>Bacilli</taxon>
        <taxon>Bacillales</taxon>
        <taxon>Bacillaceae</taxon>
        <taxon>Bacillus</taxon>
    </lineage>
</organism>
<geneLocation type="plasmid" evidence="1 2">
    <name>unnamed1</name>
</geneLocation>
<proteinExistence type="predicted"/>
<name>A0ABY9K123_9BACI</name>